<dbReference type="Pfam" id="PF09992">
    <property type="entry name" value="NAGPA"/>
    <property type="match status" value="1"/>
</dbReference>
<dbReference type="AlphaFoldDB" id="A0A1I5URH5"/>
<dbReference type="RefSeq" id="WP_243859613.1">
    <property type="nucleotide sequence ID" value="NZ_FOWW01000004.1"/>
</dbReference>
<feature type="domain" description="Phosphodiester glycosidase" evidence="4">
    <location>
        <begin position="245"/>
        <end position="415"/>
    </location>
</feature>
<evidence type="ECO:0000313" key="5">
    <source>
        <dbReference type="EMBL" id="SFP97883.1"/>
    </source>
</evidence>
<dbReference type="InterPro" id="IPR018711">
    <property type="entry name" value="NAGPA"/>
</dbReference>
<reference evidence="6" key="1">
    <citation type="submission" date="2016-10" db="EMBL/GenBank/DDBJ databases">
        <authorList>
            <person name="Varghese N."/>
            <person name="Submissions S."/>
        </authorList>
    </citation>
    <scope>NUCLEOTIDE SEQUENCE [LARGE SCALE GENOMIC DNA]</scope>
    <source>
        <strain evidence="6">CGMCC 4.5579</strain>
    </source>
</reference>
<dbReference type="PANTHER" id="PTHR40446:SF2">
    <property type="entry name" value="N-ACETYLGLUCOSAMINE-1-PHOSPHODIESTER ALPHA-N-ACETYLGLUCOSAMINIDASE"/>
    <property type="match status" value="1"/>
</dbReference>
<feature type="chain" id="PRO_5011584413" evidence="2">
    <location>
        <begin position="33"/>
        <end position="1141"/>
    </location>
</feature>
<accession>A0A1I5URH5</accession>
<dbReference type="PANTHER" id="PTHR40446">
    <property type="entry name" value="N-ACETYLGLUCOSAMINE-1-PHOSPHODIESTER ALPHA-N-ACETYLGLUCOSAMINIDASE"/>
    <property type="match status" value="1"/>
</dbReference>
<feature type="compositionally biased region" description="Low complexity" evidence="1">
    <location>
        <begin position="47"/>
        <end position="59"/>
    </location>
</feature>
<dbReference type="InterPro" id="IPR004843">
    <property type="entry name" value="Calcineurin-like_PHP"/>
</dbReference>
<dbReference type="SUPFAM" id="SSF56300">
    <property type="entry name" value="Metallo-dependent phosphatases"/>
    <property type="match status" value="1"/>
</dbReference>
<keyword evidence="2" id="KW-0732">Signal</keyword>
<feature type="region of interest" description="Disordered" evidence="1">
    <location>
        <begin position="34"/>
        <end position="77"/>
    </location>
</feature>
<feature type="region of interest" description="Disordered" evidence="1">
    <location>
        <begin position="380"/>
        <end position="436"/>
    </location>
</feature>
<organism evidence="5 6">
    <name type="scientific">Amycolatopsis arida</name>
    <dbReference type="NCBI Taxonomy" id="587909"/>
    <lineage>
        <taxon>Bacteria</taxon>
        <taxon>Bacillati</taxon>
        <taxon>Actinomycetota</taxon>
        <taxon>Actinomycetes</taxon>
        <taxon>Pseudonocardiales</taxon>
        <taxon>Pseudonocardiaceae</taxon>
        <taxon>Amycolatopsis</taxon>
    </lineage>
</organism>
<name>A0A1I5URH5_9PSEU</name>
<keyword evidence="6" id="KW-1185">Reference proteome</keyword>
<evidence type="ECO:0000256" key="2">
    <source>
        <dbReference type="SAM" id="SignalP"/>
    </source>
</evidence>
<dbReference type="GO" id="GO:0016787">
    <property type="term" value="F:hydrolase activity"/>
    <property type="evidence" value="ECO:0007669"/>
    <property type="project" value="InterPro"/>
</dbReference>
<proteinExistence type="predicted"/>
<protein>
    <submittedName>
        <fullName evidence="5">Calcineurin-like phosphoesterase</fullName>
    </submittedName>
</protein>
<sequence>MKKSPLLALGLSALLSALVSSLLGAHGAPATADPLAAPLGPPPVEAAPPASSAAEGPMAFTAPSRAGSTPDDGLVTDTVTAPVAPGLTLTEFDRFDPRGWIRGDTLTVDLAAGPRPTYLSPGTVSARTPLSEQAERAGAVAGVNGDFFDINATGAPLGVGIAGGELRTAPASGHNLTASVTTGGTARLAEVFLKAEVTLPGGTTVPATNFNGARIPAGGLGVYTPLWGGAARDTAVAGADRVLEVELRDGAVAEVRDHVADGPIAAGSTVLLARDAAVDGLAALRPGDPVTVSYAPRTDAGELAVAVGGNKVLLRDGEIQPVDAVTAHPRTAVGFSADGRKLWLVTIDGRQADSRGMTELELARHLKSLGADDALNLDGGGSSTLLAREQGEPAAAVRNAPSDGGERPVPNGLGFTTAPGSGRLTGLTPRPALDTEHADRVLSGLSRTLEHGGHDETGTAVDARPHWFTTNPVRGTVTSGEFTAHPDPVDPARRAEVTVVATQRGVVGRGTLTVLGRPVRLGTSTEQVALSGARARGEFQVFGYDADGYGTWLEPDDVKLDYDPAVVRVEPAGDRFAVTAVAGSGATVITATAAGHTTHLAASVGSRPEPLHPLDGATGWRASVYPAVVGAALSGAEGRDGGAGLALDYRLTGTNATRAAYVNATTPLPLPAGTQRIGMWVHGDGEGAWLRVELRDAANVASLLDLSRSVDWTGWRYVSAALPDGLPGGQRLTRFYAVENVPAEQYSGRLVFDDLTVEVAPAANVPADPAVPDPALLTDGVVGPGGLRMAVVSDAQFTADNPDGPLVAQARRSLREAVAARPDVVVINGDFVDRGTTADFTLARRIITEELDGRVPWYYVPGNHEADGGSDAGGLTEFQAEFGAPYRVVDVKGVRLVLLDSSRGSLRAGGFEQVRMLREALDGAVADRAVRGVMVAMHHPVSDPAPTGNSQLADRKEAELLTEWLSEFEHRSGKPAAALAAHAGVFHLSRVDGVPYLLNGNAGKAPAAAPGEGGFTGWALVRVDPARRAEPVRIETRAHVDELTLHGPGTLAPGASARVTAEVLQAGRRVPVRHPVSADWAGGHGLHVVEPAPWGGTTRPAPWDVASFDPTTGTLTALRAGSTELRVTVNGTTRTLPVRVS</sequence>
<evidence type="ECO:0000313" key="6">
    <source>
        <dbReference type="Proteomes" id="UP000198727"/>
    </source>
</evidence>
<dbReference type="Gene3D" id="2.60.120.430">
    <property type="entry name" value="Galactose-binding lectin"/>
    <property type="match status" value="1"/>
</dbReference>
<evidence type="ECO:0000259" key="3">
    <source>
        <dbReference type="Pfam" id="PF00149"/>
    </source>
</evidence>
<dbReference type="Gene3D" id="3.60.21.10">
    <property type="match status" value="1"/>
</dbReference>
<gene>
    <name evidence="5" type="ORF">SAMN05421810_10489</name>
</gene>
<dbReference type="STRING" id="587909.SAMN05421810_10489"/>
<feature type="signal peptide" evidence="2">
    <location>
        <begin position="1"/>
        <end position="32"/>
    </location>
</feature>
<feature type="domain" description="Calcineurin-like phosphoesterase" evidence="3">
    <location>
        <begin position="790"/>
        <end position="968"/>
    </location>
</feature>
<evidence type="ECO:0000256" key="1">
    <source>
        <dbReference type="SAM" id="MobiDB-lite"/>
    </source>
</evidence>
<dbReference type="Pfam" id="PF00149">
    <property type="entry name" value="Metallophos"/>
    <property type="match status" value="1"/>
</dbReference>
<dbReference type="Proteomes" id="UP000198727">
    <property type="component" value="Unassembled WGS sequence"/>
</dbReference>
<dbReference type="InterPro" id="IPR029052">
    <property type="entry name" value="Metallo-depent_PP-like"/>
</dbReference>
<dbReference type="EMBL" id="FOWW01000004">
    <property type="protein sequence ID" value="SFP97883.1"/>
    <property type="molecule type" value="Genomic_DNA"/>
</dbReference>
<evidence type="ECO:0000259" key="4">
    <source>
        <dbReference type="Pfam" id="PF09992"/>
    </source>
</evidence>